<reference evidence="1 2" key="1">
    <citation type="submission" date="2016-03" db="EMBL/GenBank/DDBJ databases">
        <title>Acetic acid bacteria sequencing.</title>
        <authorList>
            <person name="Brandt J."/>
            <person name="Jakob F."/>
            <person name="Vogel R.F."/>
        </authorList>
    </citation>
    <scope>NUCLEOTIDE SEQUENCE [LARGE SCALE GENOMIC DNA]</scope>
    <source>
        <strain evidence="1 2">TMW2.1084</strain>
    </source>
</reference>
<organism evidence="1 2">
    <name type="scientific">Acetobacter persici</name>
    <dbReference type="NCBI Taxonomy" id="1076596"/>
    <lineage>
        <taxon>Bacteria</taxon>
        <taxon>Pseudomonadati</taxon>
        <taxon>Pseudomonadota</taxon>
        <taxon>Alphaproteobacteria</taxon>
        <taxon>Acetobacterales</taxon>
        <taxon>Acetobacteraceae</taxon>
        <taxon>Acetobacter</taxon>
    </lineage>
</organism>
<sequence>MTASPARPDTMHCAANAHRTLTIMLMEPSANLTLTLDDIRLQDKTDHRLSVHKGRGKKATCRTA</sequence>
<dbReference type="STRING" id="1076596.A0U91_09900"/>
<dbReference type="KEGG" id="aper:A0U91_09900"/>
<protein>
    <submittedName>
        <fullName evidence="1">Uncharacterized protein</fullName>
    </submittedName>
</protein>
<name>A0A1U9LFI9_9PROT</name>
<dbReference type="EMBL" id="CP014687">
    <property type="protein sequence ID" value="AQT05147.1"/>
    <property type="molecule type" value="Genomic_DNA"/>
</dbReference>
<dbReference type="Proteomes" id="UP000189055">
    <property type="component" value="Chromosome"/>
</dbReference>
<dbReference type="RefSeq" id="WP_099050359.1">
    <property type="nucleotide sequence ID" value="NZ_CP014687.1"/>
</dbReference>
<evidence type="ECO:0000313" key="1">
    <source>
        <dbReference type="EMBL" id="AQT05147.1"/>
    </source>
</evidence>
<evidence type="ECO:0000313" key="2">
    <source>
        <dbReference type="Proteomes" id="UP000189055"/>
    </source>
</evidence>
<dbReference type="AlphaFoldDB" id="A0A1U9LFI9"/>
<proteinExistence type="predicted"/>
<gene>
    <name evidence="1" type="ORF">A0U91_09900</name>
</gene>
<accession>A0A1U9LFI9</accession>